<evidence type="ECO:0000313" key="1">
    <source>
        <dbReference type="EMBL" id="TFY74059.1"/>
    </source>
</evidence>
<evidence type="ECO:0000313" key="2">
    <source>
        <dbReference type="Proteomes" id="UP000298061"/>
    </source>
</evidence>
<organism evidence="1 2">
    <name type="scientific">Hericium alpestre</name>
    <dbReference type="NCBI Taxonomy" id="135208"/>
    <lineage>
        <taxon>Eukaryota</taxon>
        <taxon>Fungi</taxon>
        <taxon>Dikarya</taxon>
        <taxon>Basidiomycota</taxon>
        <taxon>Agaricomycotina</taxon>
        <taxon>Agaricomycetes</taxon>
        <taxon>Russulales</taxon>
        <taxon>Hericiaceae</taxon>
        <taxon>Hericium</taxon>
    </lineage>
</organism>
<dbReference type="AlphaFoldDB" id="A0A4Y9ZKV5"/>
<sequence length="201" mass="22408">NCSFRGRAGFPSGIYCDNTPSSIQNGGIEFSGSAVVFEIKARIKRELCFFTKDGDRDHPIQYEADRKPPPDFASCWLEAPTSTAEDQAIWSRAMKQLQQIGLRADSTVHMEEFVQPVVAVELLLVDIYITHGTALCSGVARFGRLPVFCATHEHIAIMSQDQIPFDKCVRVRFTLHLTPPCNTSDGRSIIGARMLYMHALD</sequence>
<dbReference type="EMBL" id="SFCI01002331">
    <property type="protein sequence ID" value="TFY74059.1"/>
    <property type="molecule type" value="Genomic_DNA"/>
</dbReference>
<feature type="non-terminal residue" evidence="1">
    <location>
        <position position="1"/>
    </location>
</feature>
<reference evidence="1 2" key="1">
    <citation type="submission" date="2019-02" db="EMBL/GenBank/DDBJ databases">
        <title>Genome sequencing of the rare red list fungi Hericium alpestre (H. flagellum).</title>
        <authorList>
            <person name="Buettner E."/>
            <person name="Kellner H."/>
        </authorList>
    </citation>
    <scope>NUCLEOTIDE SEQUENCE [LARGE SCALE GENOMIC DNA]</scope>
    <source>
        <strain evidence="1 2">DSM 108284</strain>
    </source>
</reference>
<accession>A0A4Y9ZKV5</accession>
<gene>
    <name evidence="1" type="ORF">EWM64_g9953</name>
</gene>
<dbReference type="Proteomes" id="UP000298061">
    <property type="component" value="Unassembled WGS sequence"/>
</dbReference>
<proteinExistence type="predicted"/>
<dbReference type="OrthoDB" id="3305657at2759"/>
<name>A0A4Y9ZKV5_9AGAM</name>
<comment type="caution">
    <text evidence="1">The sequence shown here is derived from an EMBL/GenBank/DDBJ whole genome shotgun (WGS) entry which is preliminary data.</text>
</comment>
<keyword evidence="2" id="KW-1185">Reference proteome</keyword>
<protein>
    <submittedName>
        <fullName evidence="1">Uncharacterized protein</fullName>
    </submittedName>
</protein>